<evidence type="ECO:0000313" key="1">
    <source>
        <dbReference type="EMBL" id="MPL86249.1"/>
    </source>
</evidence>
<reference evidence="1" key="1">
    <citation type="submission" date="2019-08" db="EMBL/GenBank/DDBJ databases">
        <authorList>
            <person name="Kucharzyk K."/>
            <person name="Murdoch R.W."/>
            <person name="Higgins S."/>
            <person name="Loffler F."/>
        </authorList>
    </citation>
    <scope>NUCLEOTIDE SEQUENCE</scope>
</reference>
<dbReference type="AlphaFoldDB" id="A0A644V4H8"/>
<dbReference type="EMBL" id="VSSQ01000219">
    <property type="protein sequence ID" value="MPL86249.1"/>
    <property type="molecule type" value="Genomic_DNA"/>
</dbReference>
<organism evidence="1">
    <name type="scientific">bioreactor metagenome</name>
    <dbReference type="NCBI Taxonomy" id="1076179"/>
    <lineage>
        <taxon>unclassified sequences</taxon>
        <taxon>metagenomes</taxon>
        <taxon>ecological metagenomes</taxon>
    </lineage>
</organism>
<accession>A0A644V4H8</accession>
<sequence length="69" mass="8271">MGNKKQESSLSRNKLRKHKHLFMLNDAENKALNRYINQYNVSNKSKFIRETLMQAILRRFEEDAPTLFD</sequence>
<proteinExistence type="predicted"/>
<gene>
    <name evidence="1" type="ORF">SDC9_32226</name>
</gene>
<name>A0A644V4H8_9ZZZZ</name>
<protein>
    <submittedName>
        <fullName evidence="1">Uncharacterized protein</fullName>
    </submittedName>
</protein>
<comment type="caution">
    <text evidence="1">The sequence shown here is derived from an EMBL/GenBank/DDBJ whole genome shotgun (WGS) entry which is preliminary data.</text>
</comment>